<name>A0AB34L139_9PEZI</name>
<dbReference type="EMBL" id="JAAQHG020000002">
    <property type="protein sequence ID" value="KAL1590788.1"/>
    <property type="molecule type" value="Genomic_DNA"/>
</dbReference>
<feature type="region of interest" description="Disordered" evidence="1">
    <location>
        <begin position="1"/>
        <end position="23"/>
    </location>
</feature>
<dbReference type="Proteomes" id="UP000803884">
    <property type="component" value="Unassembled WGS sequence"/>
</dbReference>
<comment type="caution">
    <text evidence="2">The sequence shown here is derived from an EMBL/GenBank/DDBJ whole genome shotgun (WGS) entry which is preliminary data.</text>
</comment>
<feature type="region of interest" description="Disordered" evidence="1">
    <location>
        <begin position="129"/>
        <end position="158"/>
    </location>
</feature>
<gene>
    <name evidence="2" type="ORF">WHR41_00914</name>
</gene>
<evidence type="ECO:0000313" key="2">
    <source>
        <dbReference type="EMBL" id="KAL1590788.1"/>
    </source>
</evidence>
<dbReference type="RefSeq" id="XP_069233893.1">
    <property type="nucleotide sequence ID" value="XM_069369520.1"/>
</dbReference>
<feature type="compositionally biased region" description="Basic and acidic residues" evidence="1">
    <location>
        <begin position="273"/>
        <end position="295"/>
    </location>
</feature>
<feature type="compositionally biased region" description="Low complexity" evidence="1">
    <location>
        <begin position="313"/>
        <end position="322"/>
    </location>
</feature>
<reference evidence="2 3" key="1">
    <citation type="journal article" date="2020" name="Microbiol. Resour. Announc.">
        <title>Draft Genome Sequence of a Cladosporium Species Isolated from the Mesophotic Ascidian Didemnum maculosum.</title>
        <authorList>
            <person name="Gioti A."/>
            <person name="Siaperas R."/>
            <person name="Nikolaivits E."/>
            <person name="Le Goff G."/>
            <person name="Ouazzani J."/>
            <person name="Kotoulas G."/>
            <person name="Topakas E."/>
        </authorList>
    </citation>
    <scope>NUCLEOTIDE SEQUENCE [LARGE SCALE GENOMIC DNA]</scope>
    <source>
        <strain evidence="2 3">TM138-S3</strain>
    </source>
</reference>
<sequence>MGIPDIPSSAPRSSQVEPAKPLPSYRDVKQLPAQLLDHCTVCLEEQLFSQAIPLLSSAVTAGKGTIRPAYVPPVQHLSLLATLIVHPSMTTRTTSEEKHQAADDALQYLRHLNTITSADQSGLNKALQFRDSASSRSKRARTRHSDISSDDESEDPGRIRSTYADQESLFANAEDFWAVVGWAFNCSVAHSHRWSRWQLWLRLTLDVLEDDLESRYYTIRDSGSTDNQLLKDSLLAQYLASFVDSGRNTKRRIMRAILADGKQTSLNQFPEIWRNETRPPKAKPEPKTGSKRTLDLDQGDFGDYFDSDSDAEATTPTATTPRPSRRASTRPPSNKPSRQPSPSTPQTPPTTNQTHGPPTSLTLRLRLLTLLTRLSTLAPTLFLDPEDLFDLYTEFLRHLPLPVFSSFLLTPTSTTNPGSANPAFDAPSLASLTQMLLRPLLSSAAPVYNANALTPADFAAHFAPFAAGSGSVGENARVGVCVEVLLRLLWGQGAFEGLEGEEKEEVRRAVGEGVRAREEKVGGGEGRRRKGEEGAWEVLRAGGERMRWVLGEV</sequence>
<dbReference type="GeneID" id="96002358"/>
<evidence type="ECO:0000313" key="3">
    <source>
        <dbReference type="Proteomes" id="UP000803884"/>
    </source>
</evidence>
<dbReference type="AlphaFoldDB" id="A0AB34L139"/>
<feature type="compositionally biased region" description="Low complexity" evidence="1">
    <location>
        <begin position="349"/>
        <end position="360"/>
    </location>
</feature>
<protein>
    <submittedName>
        <fullName evidence="2">Uncharacterized protein</fullName>
    </submittedName>
</protein>
<feature type="region of interest" description="Disordered" evidence="1">
    <location>
        <begin position="269"/>
        <end position="360"/>
    </location>
</feature>
<accession>A0AB34L139</accession>
<proteinExistence type="predicted"/>
<evidence type="ECO:0000256" key="1">
    <source>
        <dbReference type="SAM" id="MobiDB-lite"/>
    </source>
</evidence>
<feature type="compositionally biased region" description="Low complexity" evidence="1">
    <location>
        <begin position="329"/>
        <end position="341"/>
    </location>
</feature>
<organism evidence="2 3">
    <name type="scientific">Cladosporium halotolerans</name>
    <dbReference type="NCBI Taxonomy" id="1052096"/>
    <lineage>
        <taxon>Eukaryota</taxon>
        <taxon>Fungi</taxon>
        <taxon>Dikarya</taxon>
        <taxon>Ascomycota</taxon>
        <taxon>Pezizomycotina</taxon>
        <taxon>Dothideomycetes</taxon>
        <taxon>Dothideomycetidae</taxon>
        <taxon>Cladosporiales</taxon>
        <taxon>Cladosporiaceae</taxon>
        <taxon>Cladosporium</taxon>
    </lineage>
</organism>
<keyword evidence="3" id="KW-1185">Reference proteome</keyword>
<feature type="compositionally biased region" description="Acidic residues" evidence="1">
    <location>
        <begin position="297"/>
        <end position="311"/>
    </location>
</feature>